<organism evidence="2 3">
    <name type="scientific">Pseudoalteromonas rubra</name>
    <dbReference type="NCBI Taxonomy" id="43658"/>
    <lineage>
        <taxon>Bacteria</taxon>
        <taxon>Pseudomonadati</taxon>
        <taxon>Pseudomonadota</taxon>
        <taxon>Gammaproteobacteria</taxon>
        <taxon>Alteromonadales</taxon>
        <taxon>Pseudoalteromonadaceae</taxon>
        <taxon>Pseudoalteromonas</taxon>
    </lineage>
</organism>
<evidence type="ECO:0000313" key="3">
    <source>
        <dbReference type="Proteomes" id="UP000306719"/>
    </source>
</evidence>
<evidence type="ECO:0000256" key="1">
    <source>
        <dbReference type="SAM" id="MobiDB-lite"/>
    </source>
</evidence>
<proteinExistence type="predicted"/>
<name>A0A5S3X299_9GAMM</name>
<feature type="region of interest" description="Disordered" evidence="1">
    <location>
        <begin position="1"/>
        <end position="29"/>
    </location>
</feature>
<evidence type="ECO:0000313" key="2">
    <source>
        <dbReference type="EMBL" id="TMP38215.1"/>
    </source>
</evidence>
<reference evidence="2 3" key="1">
    <citation type="submission" date="2018-01" db="EMBL/GenBank/DDBJ databases">
        <authorList>
            <person name="Paulsen S."/>
            <person name="Gram L.K."/>
        </authorList>
    </citation>
    <scope>NUCLEOTIDE SEQUENCE [LARGE SCALE GENOMIC DNA]</scope>
    <source>
        <strain evidence="2 3">S2599</strain>
    </source>
</reference>
<sequence>MVNQTSRASQYQAMKPNPAPITSYEAGPNSEKRSTMVFYGNLDSRQISDSIKDAALIEIRRIAEGSDK</sequence>
<dbReference type="EMBL" id="PNCJ01000011">
    <property type="protein sequence ID" value="TMP38215.1"/>
    <property type="molecule type" value="Genomic_DNA"/>
</dbReference>
<comment type="caution">
    <text evidence="2">The sequence shown here is derived from an EMBL/GenBank/DDBJ whole genome shotgun (WGS) entry which is preliminary data.</text>
</comment>
<feature type="compositionally biased region" description="Polar residues" evidence="1">
    <location>
        <begin position="1"/>
        <end position="12"/>
    </location>
</feature>
<protein>
    <submittedName>
        <fullName evidence="2">Uncharacterized protein</fullName>
    </submittedName>
</protein>
<dbReference type="Proteomes" id="UP000306719">
    <property type="component" value="Unassembled WGS sequence"/>
</dbReference>
<dbReference type="AlphaFoldDB" id="A0A5S3X299"/>
<reference evidence="3" key="2">
    <citation type="submission" date="2019-06" db="EMBL/GenBank/DDBJ databases">
        <title>Co-occurence of chitin degradation, pigmentation and bioactivity in marine Pseudoalteromonas.</title>
        <authorList>
            <person name="Sonnenschein E.C."/>
            <person name="Bech P.K."/>
        </authorList>
    </citation>
    <scope>NUCLEOTIDE SEQUENCE [LARGE SCALE GENOMIC DNA]</scope>
    <source>
        <strain evidence="3">S2599</strain>
    </source>
</reference>
<gene>
    <name evidence="2" type="ORF">CWB98_07810</name>
</gene>
<accession>A0A5S3X299</accession>